<proteinExistence type="inferred from homology"/>
<dbReference type="RefSeq" id="WP_307241381.1">
    <property type="nucleotide sequence ID" value="NZ_JAUSUZ010000001.1"/>
</dbReference>
<dbReference type="EMBL" id="JAUSUZ010000001">
    <property type="protein sequence ID" value="MDQ0367377.1"/>
    <property type="molecule type" value="Genomic_DNA"/>
</dbReference>
<evidence type="ECO:0000313" key="4">
    <source>
        <dbReference type="EMBL" id="MDQ0367377.1"/>
    </source>
</evidence>
<dbReference type="CDD" id="cd07043">
    <property type="entry name" value="STAS_anti-anti-sigma_factors"/>
    <property type="match status" value="1"/>
</dbReference>
<dbReference type="InterPro" id="IPR003658">
    <property type="entry name" value="Anti-sigma_ant"/>
</dbReference>
<comment type="similarity">
    <text evidence="1 2">Belongs to the anti-sigma-factor antagonist family.</text>
</comment>
<evidence type="ECO:0000256" key="2">
    <source>
        <dbReference type="RuleBase" id="RU003749"/>
    </source>
</evidence>
<dbReference type="PANTHER" id="PTHR33495">
    <property type="entry name" value="ANTI-SIGMA FACTOR ANTAGONIST TM_1081-RELATED-RELATED"/>
    <property type="match status" value="1"/>
</dbReference>
<evidence type="ECO:0000259" key="3">
    <source>
        <dbReference type="PROSITE" id="PS50801"/>
    </source>
</evidence>
<evidence type="ECO:0000313" key="5">
    <source>
        <dbReference type="Proteomes" id="UP001240236"/>
    </source>
</evidence>
<dbReference type="Pfam" id="PF01740">
    <property type="entry name" value="STAS"/>
    <property type="match status" value="1"/>
</dbReference>
<dbReference type="SUPFAM" id="SSF52091">
    <property type="entry name" value="SpoIIaa-like"/>
    <property type="match status" value="1"/>
</dbReference>
<accession>A0AAE3W160</accession>
<dbReference type="Gene3D" id="3.30.750.24">
    <property type="entry name" value="STAS domain"/>
    <property type="match status" value="1"/>
</dbReference>
<feature type="domain" description="STAS" evidence="3">
    <location>
        <begin position="17"/>
        <end position="121"/>
    </location>
</feature>
<dbReference type="InterPro" id="IPR002645">
    <property type="entry name" value="STAS_dom"/>
</dbReference>
<dbReference type="GO" id="GO:0043856">
    <property type="term" value="F:anti-sigma factor antagonist activity"/>
    <property type="evidence" value="ECO:0007669"/>
    <property type="project" value="InterPro"/>
</dbReference>
<organism evidence="4 5">
    <name type="scientific">Catenuloplanes indicus</name>
    <dbReference type="NCBI Taxonomy" id="137267"/>
    <lineage>
        <taxon>Bacteria</taxon>
        <taxon>Bacillati</taxon>
        <taxon>Actinomycetota</taxon>
        <taxon>Actinomycetes</taxon>
        <taxon>Micromonosporales</taxon>
        <taxon>Micromonosporaceae</taxon>
        <taxon>Catenuloplanes</taxon>
    </lineage>
</organism>
<comment type="caution">
    <text evidence="4">The sequence shown here is derived from an EMBL/GenBank/DDBJ whole genome shotgun (WGS) entry which is preliminary data.</text>
</comment>
<sequence length="121" mass="12677">MEIASELSPEPVPGGPLVVVTIEGDIDYTNSDEMAGEIWNVLARHAPAAIRVDLAEATFIDSTGLGALIAAYRAAADAGCVFTVAAPSPAFRRVLSITGLSDLFGVEDPREPAAPQRTVER</sequence>
<keyword evidence="5" id="KW-1185">Reference proteome</keyword>
<dbReference type="PANTHER" id="PTHR33495:SF2">
    <property type="entry name" value="ANTI-SIGMA FACTOR ANTAGONIST TM_1081-RELATED"/>
    <property type="match status" value="1"/>
</dbReference>
<dbReference type="InterPro" id="IPR036513">
    <property type="entry name" value="STAS_dom_sf"/>
</dbReference>
<dbReference type="PROSITE" id="PS50801">
    <property type="entry name" value="STAS"/>
    <property type="match status" value="1"/>
</dbReference>
<reference evidence="4 5" key="1">
    <citation type="submission" date="2023-07" db="EMBL/GenBank/DDBJ databases">
        <title>Sequencing the genomes of 1000 actinobacteria strains.</title>
        <authorList>
            <person name="Klenk H.-P."/>
        </authorList>
    </citation>
    <scope>NUCLEOTIDE SEQUENCE [LARGE SCALE GENOMIC DNA]</scope>
    <source>
        <strain evidence="4 5">DSM 44709</strain>
    </source>
</reference>
<name>A0AAE3W160_9ACTN</name>
<dbReference type="AlphaFoldDB" id="A0AAE3W160"/>
<evidence type="ECO:0000256" key="1">
    <source>
        <dbReference type="ARBA" id="ARBA00009013"/>
    </source>
</evidence>
<protein>
    <recommendedName>
        <fullName evidence="2">Anti-sigma factor antagonist</fullName>
    </recommendedName>
</protein>
<gene>
    <name evidence="4" type="ORF">J2S42_004046</name>
</gene>
<dbReference type="NCBIfam" id="TIGR00377">
    <property type="entry name" value="ant_ant_sig"/>
    <property type="match status" value="1"/>
</dbReference>
<dbReference type="Proteomes" id="UP001240236">
    <property type="component" value="Unassembled WGS sequence"/>
</dbReference>